<proteinExistence type="predicted"/>
<sequence>MFETPTPTEEATEAAIDILTLLGFAGIGAAAAVLVAILVGVIVRVVAKRRPGLSALSKHARRPFQAALLVIGIWFGVLIPTTGSAGKVWRLLFNHVCILLLIAALAWLLISVIAAIEDMVVSHQARSSSPRHTARVKTQMQVLRRVGSAVIVICALAGALLTFDGARAIGASLFASAGIISVVAGLAAQSSLTNVFAGMQIAFSDAIRVDDLVSINGQLATIEEITLTYVVARTWDDRRLILPSTRFTTEPFENWTRLEPKLLGTVELDVDWLVPVEALRAELMRIVSESDLWDGRSCGLQVTDATEARIRLRAVVSADSSGALWDLRCTVREQLVHWLVAEAPYSLPRTRIEPEPYQAPSFEEREKFNEQMRKAWEAEEKKRERDKDDTLELLDFAVKTEDEHKRKLRQEAARRARRRAEKADRRAAKLDLRKLGPTAWREPVPSADATRVLTEDDVKSLHDALGEAQPTTANDRLYSGSKDAEERAERMKGPSKEEMAEREETAERRRKEGHEHD</sequence>
<dbReference type="Proteomes" id="UP000199288">
    <property type="component" value="Unassembled WGS sequence"/>
</dbReference>
<evidence type="ECO:0000256" key="1">
    <source>
        <dbReference type="ARBA" id="ARBA00004370"/>
    </source>
</evidence>
<evidence type="ECO:0000256" key="6">
    <source>
        <dbReference type="SAM" id="Phobius"/>
    </source>
</evidence>
<dbReference type="PANTHER" id="PTHR30566">
    <property type="entry name" value="YNAI-RELATED MECHANOSENSITIVE ION CHANNEL"/>
    <property type="match status" value="1"/>
</dbReference>
<evidence type="ECO:0000256" key="3">
    <source>
        <dbReference type="ARBA" id="ARBA00022989"/>
    </source>
</evidence>
<feature type="transmembrane region" description="Helical" evidence="6">
    <location>
        <begin position="66"/>
        <end position="86"/>
    </location>
</feature>
<dbReference type="Pfam" id="PF00924">
    <property type="entry name" value="MS_channel_2nd"/>
    <property type="match status" value="1"/>
</dbReference>
<dbReference type="PANTHER" id="PTHR30566:SF25">
    <property type="entry name" value="INNER MEMBRANE PROTEIN"/>
    <property type="match status" value="1"/>
</dbReference>
<feature type="transmembrane region" description="Helical" evidence="6">
    <location>
        <begin position="92"/>
        <end position="121"/>
    </location>
</feature>
<feature type="compositionally biased region" description="Basic and acidic residues" evidence="5">
    <location>
        <begin position="421"/>
        <end position="430"/>
    </location>
</feature>
<dbReference type="InterPro" id="IPR010920">
    <property type="entry name" value="LSM_dom_sf"/>
</dbReference>
<feature type="transmembrane region" description="Helical" evidence="6">
    <location>
        <begin position="20"/>
        <end position="46"/>
    </location>
</feature>
<keyword evidence="4 6" id="KW-0472">Membrane</keyword>
<keyword evidence="2 6" id="KW-0812">Transmembrane</keyword>
<evidence type="ECO:0000259" key="7">
    <source>
        <dbReference type="Pfam" id="PF00924"/>
    </source>
</evidence>
<feature type="compositionally biased region" description="Basic and acidic residues" evidence="5">
    <location>
        <begin position="482"/>
        <end position="517"/>
    </location>
</feature>
<feature type="compositionally biased region" description="Basic and acidic residues" evidence="5">
    <location>
        <begin position="404"/>
        <end position="414"/>
    </location>
</feature>
<dbReference type="Gene3D" id="2.30.30.60">
    <property type="match status" value="1"/>
</dbReference>
<feature type="transmembrane region" description="Helical" evidence="6">
    <location>
        <begin position="169"/>
        <end position="188"/>
    </location>
</feature>
<name>A0A1H3X2R9_9ACTO</name>
<organism evidence="8 9">
    <name type="scientific">Bowdeniella nasicola</name>
    <dbReference type="NCBI Taxonomy" id="208480"/>
    <lineage>
        <taxon>Bacteria</taxon>
        <taxon>Bacillati</taxon>
        <taxon>Actinomycetota</taxon>
        <taxon>Actinomycetes</taxon>
        <taxon>Actinomycetales</taxon>
        <taxon>Actinomycetaceae</taxon>
        <taxon>Bowdeniella</taxon>
    </lineage>
</organism>
<dbReference type="SUPFAM" id="SSF50182">
    <property type="entry name" value="Sm-like ribonucleoproteins"/>
    <property type="match status" value="1"/>
</dbReference>
<evidence type="ECO:0000313" key="9">
    <source>
        <dbReference type="Proteomes" id="UP000199288"/>
    </source>
</evidence>
<dbReference type="InterPro" id="IPR023408">
    <property type="entry name" value="MscS_beta-dom_sf"/>
</dbReference>
<evidence type="ECO:0000256" key="5">
    <source>
        <dbReference type="SAM" id="MobiDB-lite"/>
    </source>
</evidence>
<protein>
    <submittedName>
        <fullName evidence="8">Small-conductance mechanosensitive channel</fullName>
    </submittedName>
</protein>
<keyword evidence="3 6" id="KW-1133">Transmembrane helix</keyword>
<dbReference type="Gene3D" id="1.10.287.1260">
    <property type="match status" value="1"/>
</dbReference>
<evidence type="ECO:0000256" key="2">
    <source>
        <dbReference type="ARBA" id="ARBA00022692"/>
    </source>
</evidence>
<comment type="subcellular location">
    <subcellularLocation>
        <location evidence="1">Membrane</location>
    </subcellularLocation>
</comment>
<feature type="region of interest" description="Disordered" evidence="5">
    <location>
        <begin position="404"/>
        <end position="430"/>
    </location>
</feature>
<feature type="domain" description="Mechanosensitive ion channel MscS" evidence="7">
    <location>
        <begin position="191"/>
        <end position="257"/>
    </location>
</feature>
<keyword evidence="9" id="KW-1185">Reference proteome</keyword>
<evidence type="ECO:0000256" key="4">
    <source>
        <dbReference type="ARBA" id="ARBA00023136"/>
    </source>
</evidence>
<dbReference type="InterPro" id="IPR006685">
    <property type="entry name" value="MscS_channel_2nd"/>
</dbReference>
<dbReference type="GO" id="GO:0016020">
    <property type="term" value="C:membrane"/>
    <property type="evidence" value="ECO:0007669"/>
    <property type="project" value="UniProtKB-SubCell"/>
</dbReference>
<accession>A0A1H3X2R9</accession>
<feature type="region of interest" description="Disordered" evidence="5">
    <location>
        <begin position="460"/>
        <end position="517"/>
    </location>
</feature>
<gene>
    <name evidence="8" type="ORF">SAMN02910418_00565</name>
</gene>
<reference evidence="9" key="1">
    <citation type="submission" date="2016-10" db="EMBL/GenBank/DDBJ databases">
        <authorList>
            <person name="Varghese N."/>
            <person name="Submissions S."/>
        </authorList>
    </citation>
    <scope>NUCLEOTIDE SEQUENCE [LARGE SCALE GENOMIC DNA]</scope>
    <source>
        <strain evidence="9">KPR-1</strain>
    </source>
</reference>
<dbReference type="GO" id="GO:0055085">
    <property type="term" value="P:transmembrane transport"/>
    <property type="evidence" value="ECO:0007669"/>
    <property type="project" value="InterPro"/>
</dbReference>
<feature type="transmembrane region" description="Helical" evidence="6">
    <location>
        <begin position="142"/>
        <end position="163"/>
    </location>
</feature>
<dbReference type="AlphaFoldDB" id="A0A1H3X2R9"/>
<dbReference type="EMBL" id="FNQV01000003">
    <property type="protein sequence ID" value="SDZ92808.1"/>
    <property type="molecule type" value="Genomic_DNA"/>
</dbReference>
<evidence type="ECO:0000313" key="8">
    <source>
        <dbReference type="EMBL" id="SDZ92808.1"/>
    </source>
</evidence>